<proteinExistence type="predicted"/>
<evidence type="ECO:0000313" key="3">
    <source>
        <dbReference type="Proteomes" id="UP000606653"/>
    </source>
</evidence>
<keyword evidence="1" id="KW-0732">Signal</keyword>
<dbReference type="PANTHER" id="PTHR33221">
    <property type="entry name" value="WINGED HELIX-TURN-HELIX TRANSCRIPTIONAL REGULATOR, RRF2 FAMILY"/>
    <property type="match status" value="1"/>
</dbReference>
<gene>
    <name evidence="2" type="ORF">GCM10010969_31070</name>
</gene>
<dbReference type="InterPro" id="IPR036388">
    <property type="entry name" value="WH-like_DNA-bd_sf"/>
</dbReference>
<evidence type="ECO:0000256" key="1">
    <source>
        <dbReference type="SAM" id="SignalP"/>
    </source>
</evidence>
<dbReference type="PROSITE" id="PS51197">
    <property type="entry name" value="HTH_RRF2_2"/>
    <property type="match status" value="1"/>
</dbReference>
<feature type="chain" id="PRO_5045944993" evidence="1">
    <location>
        <begin position="26"/>
        <end position="156"/>
    </location>
</feature>
<organism evidence="2 3">
    <name type="scientific">Saccharibacillus kuerlensis</name>
    <dbReference type="NCBI Taxonomy" id="459527"/>
    <lineage>
        <taxon>Bacteria</taxon>
        <taxon>Bacillati</taxon>
        <taxon>Bacillota</taxon>
        <taxon>Bacilli</taxon>
        <taxon>Bacillales</taxon>
        <taxon>Paenibacillaceae</taxon>
        <taxon>Saccharibacillus</taxon>
    </lineage>
</organism>
<feature type="signal peptide" evidence="1">
    <location>
        <begin position="1"/>
        <end position="25"/>
    </location>
</feature>
<dbReference type="Pfam" id="PF02082">
    <property type="entry name" value="Rrf2"/>
    <property type="match status" value="1"/>
</dbReference>
<dbReference type="InterPro" id="IPR036390">
    <property type="entry name" value="WH_DNA-bd_sf"/>
</dbReference>
<dbReference type="Gene3D" id="1.10.10.10">
    <property type="entry name" value="Winged helix-like DNA-binding domain superfamily/Winged helix DNA-binding domain"/>
    <property type="match status" value="1"/>
</dbReference>
<reference evidence="3" key="1">
    <citation type="journal article" date="2019" name="Int. J. Syst. Evol. Microbiol.">
        <title>The Global Catalogue of Microorganisms (GCM) 10K type strain sequencing project: providing services to taxonomists for standard genome sequencing and annotation.</title>
        <authorList>
            <consortium name="The Broad Institute Genomics Platform"/>
            <consortium name="The Broad Institute Genome Sequencing Center for Infectious Disease"/>
            <person name="Wu L."/>
            <person name="Ma J."/>
        </authorList>
    </citation>
    <scope>NUCLEOTIDE SEQUENCE [LARGE SCALE GENOMIC DNA]</scope>
    <source>
        <strain evidence="3">CGMCC 1.6964</strain>
    </source>
</reference>
<comment type="caution">
    <text evidence="2">The sequence shown here is derived from an EMBL/GenBank/DDBJ whole genome shotgun (WGS) entry which is preliminary data.</text>
</comment>
<accession>A0ABQ2L6E3</accession>
<dbReference type="PANTHER" id="PTHR33221:SF15">
    <property type="entry name" value="HTH-TYPE TRANSCRIPTIONAL REGULATOR YWGB-RELATED"/>
    <property type="match status" value="1"/>
</dbReference>
<dbReference type="EMBL" id="BMLN01000009">
    <property type="protein sequence ID" value="GGO05073.1"/>
    <property type="molecule type" value="Genomic_DNA"/>
</dbReference>
<evidence type="ECO:0000313" key="2">
    <source>
        <dbReference type="EMBL" id="GGO05073.1"/>
    </source>
</evidence>
<dbReference type="InterPro" id="IPR000944">
    <property type="entry name" value="Tscrpt_reg_Rrf2"/>
</dbReference>
<dbReference type="SUPFAM" id="SSF46785">
    <property type="entry name" value="Winged helix' DNA-binding domain"/>
    <property type="match status" value="1"/>
</dbReference>
<keyword evidence="3" id="KW-1185">Reference proteome</keyword>
<dbReference type="RefSeq" id="WP_018978071.1">
    <property type="nucleotide sequence ID" value="NZ_BMLN01000009.1"/>
</dbReference>
<dbReference type="Proteomes" id="UP000606653">
    <property type="component" value="Unassembled WGS sequence"/>
</dbReference>
<name>A0ABQ2L6E3_9BACL</name>
<protein>
    <submittedName>
        <fullName evidence="2">Transcriptional regulator</fullName>
    </submittedName>
</protein>
<sequence length="156" mass="16180">MNISTKFPVAVHTLILLSVSAPGTATSEMIAGSVNTNPVVIRRITGMLGRAGLVEARAGVAGSRLKKSLDEITLLDVYKAVGAVGTGGLFAVHESPNPNCEVARNIQGAMNPIFLSAQRAMEQVLEQTTVADVVGDMSQLEGLSLEEFSLLSGGSA</sequence>